<dbReference type="EMBL" id="CDMZ01000441">
    <property type="protein sequence ID" value="CEM14378.1"/>
    <property type="molecule type" value="Genomic_DNA"/>
</dbReference>
<evidence type="ECO:0000256" key="11">
    <source>
        <dbReference type="ARBA" id="ARBA00023264"/>
    </source>
</evidence>
<evidence type="ECO:0000256" key="4">
    <source>
        <dbReference type="ARBA" id="ARBA00022516"/>
    </source>
</evidence>
<dbReference type="GO" id="GO:0008654">
    <property type="term" value="P:phospholipid biosynthetic process"/>
    <property type="evidence" value="ECO:0007669"/>
    <property type="project" value="UniProtKB-KW"/>
</dbReference>
<gene>
    <name evidence="16" type="ORF">Cvel_410</name>
</gene>
<name>A0A0G4FKK9_9ALVE</name>
<evidence type="ECO:0000256" key="2">
    <source>
        <dbReference type="ARBA" id="ARBA00005189"/>
    </source>
</evidence>
<keyword evidence="12" id="KW-0012">Acyltransferase</keyword>
<comment type="subcellular location">
    <subcellularLocation>
        <location evidence="1">Membrane</location>
    </subcellularLocation>
</comment>
<evidence type="ECO:0000256" key="8">
    <source>
        <dbReference type="ARBA" id="ARBA00023098"/>
    </source>
</evidence>
<sequence>MIWVPLALVAFISSSLACSIWCYRSLSTARLLDSRRFSKKDAAKYGAFVRYDADLWQTWRFVLGGFFLVPFRLLLMFTTIILTCSLTSLICAVCPRVEGRPGERKKVSGSRNTIVNFVLNQIIYVGTVVLSLSLGLMRVRHFRLLPSGMRVLVQSPGEVRGGDSFERLRESSENMTADGKWHLRPVVVSNHVSLLDVVVFLRFLKPSFVAKAAVGRVPFVGAVVDALDCVLVERVEAADREAARRKVIQRVQDESGTFRPSQRPLVVFPEGTSSNGLDLIPFKTGAFEALQPVTPVVLHFPFSHFNPAYEILPTSVYLPLLMAEPFHAVDVYWLPDVFPEDQAVAAGSFEDEADRQVARARERKMSGAAAEREQAVSDFAEKTRTIMRRFLASVHPAKTKGADISAPWEGRWADKFECYQKAVGGPVPSQRD</sequence>
<evidence type="ECO:0000256" key="6">
    <source>
        <dbReference type="ARBA" id="ARBA00022692"/>
    </source>
</evidence>
<feature type="domain" description="Phospholipid/glycerol acyltransferase" evidence="15">
    <location>
        <begin position="185"/>
        <end position="301"/>
    </location>
</feature>
<feature type="transmembrane region" description="Helical" evidence="13">
    <location>
        <begin position="114"/>
        <end position="137"/>
    </location>
</feature>
<dbReference type="PANTHER" id="PTHR23063">
    <property type="entry name" value="PHOSPHOLIPID ACYLTRANSFERASE"/>
    <property type="match status" value="1"/>
</dbReference>
<feature type="signal peptide" evidence="14">
    <location>
        <begin position="1"/>
        <end position="17"/>
    </location>
</feature>
<dbReference type="VEuPathDB" id="CryptoDB:Cvel_410"/>
<keyword evidence="9 13" id="KW-0472">Membrane</keyword>
<evidence type="ECO:0000256" key="13">
    <source>
        <dbReference type="SAM" id="Phobius"/>
    </source>
</evidence>
<dbReference type="InterPro" id="IPR045252">
    <property type="entry name" value="LPCAT1-like"/>
</dbReference>
<dbReference type="SMART" id="SM00563">
    <property type="entry name" value="PlsC"/>
    <property type="match status" value="1"/>
</dbReference>
<accession>A0A0G4FKK9</accession>
<evidence type="ECO:0000256" key="10">
    <source>
        <dbReference type="ARBA" id="ARBA00023209"/>
    </source>
</evidence>
<evidence type="ECO:0000256" key="1">
    <source>
        <dbReference type="ARBA" id="ARBA00004370"/>
    </source>
</evidence>
<dbReference type="GO" id="GO:0008374">
    <property type="term" value="F:O-acyltransferase activity"/>
    <property type="evidence" value="ECO:0007669"/>
    <property type="project" value="InterPro"/>
</dbReference>
<evidence type="ECO:0000256" key="14">
    <source>
        <dbReference type="SAM" id="SignalP"/>
    </source>
</evidence>
<feature type="transmembrane region" description="Helical" evidence="13">
    <location>
        <begin position="73"/>
        <end position="93"/>
    </location>
</feature>
<feature type="chain" id="PRO_5005188737" description="Phospholipid/glycerol acyltransferase domain-containing protein" evidence="14">
    <location>
        <begin position="18"/>
        <end position="432"/>
    </location>
</feature>
<proteinExistence type="inferred from homology"/>
<keyword evidence="10" id="KW-0594">Phospholipid biosynthesis</keyword>
<evidence type="ECO:0000259" key="15">
    <source>
        <dbReference type="SMART" id="SM00563"/>
    </source>
</evidence>
<dbReference type="InterPro" id="IPR002123">
    <property type="entry name" value="Plipid/glycerol_acylTrfase"/>
</dbReference>
<evidence type="ECO:0000313" key="16">
    <source>
        <dbReference type="EMBL" id="CEM14378.1"/>
    </source>
</evidence>
<keyword evidence="4" id="KW-0444">Lipid biosynthesis</keyword>
<evidence type="ECO:0000256" key="12">
    <source>
        <dbReference type="ARBA" id="ARBA00023315"/>
    </source>
</evidence>
<keyword evidence="6 13" id="KW-0812">Transmembrane</keyword>
<keyword evidence="7 13" id="KW-1133">Transmembrane helix</keyword>
<comment type="pathway">
    <text evidence="2">Lipid metabolism.</text>
</comment>
<dbReference type="GO" id="GO:0016020">
    <property type="term" value="C:membrane"/>
    <property type="evidence" value="ECO:0007669"/>
    <property type="project" value="UniProtKB-SubCell"/>
</dbReference>
<dbReference type="Pfam" id="PF01553">
    <property type="entry name" value="Acyltransferase"/>
    <property type="match status" value="1"/>
</dbReference>
<reference evidence="16" key="1">
    <citation type="submission" date="2014-11" db="EMBL/GenBank/DDBJ databases">
        <authorList>
            <person name="Otto D Thomas"/>
            <person name="Naeem Raeece"/>
        </authorList>
    </citation>
    <scope>NUCLEOTIDE SEQUENCE</scope>
</reference>
<evidence type="ECO:0000256" key="3">
    <source>
        <dbReference type="ARBA" id="ARBA00008655"/>
    </source>
</evidence>
<dbReference type="CDD" id="cd07991">
    <property type="entry name" value="LPLAT_LPCAT1-like"/>
    <property type="match status" value="1"/>
</dbReference>
<evidence type="ECO:0000256" key="7">
    <source>
        <dbReference type="ARBA" id="ARBA00022989"/>
    </source>
</evidence>
<keyword evidence="11" id="KW-1208">Phospholipid metabolism</keyword>
<keyword evidence="8" id="KW-0443">Lipid metabolism</keyword>
<dbReference type="PhylomeDB" id="A0A0G4FKK9"/>
<dbReference type="SUPFAM" id="SSF69593">
    <property type="entry name" value="Glycerol-3-phosphate (1)-acyltransferase"/>
    <property type="match status" value="1"/>
</dbReference>
<keyword evidence="5" id="KW-0808">Transferase</keyword>
<organism evidence="16">
    <name type="scientific">Chromera velia CCMP2878</name>
    <dbReference type="NCBI Taxonomy" id="1169474"/>
    <lineage>
        <taxon>Eukaryota</taxon>
        <taxon>Sar</taxon>
        <taxon>Alveolata</taxon>
        <taxon>Colpodellida</taxon>
        <taxon>Chromeraceae</taxon>
        <taxon>Chromera</taxon>
    </lineage>
</organism>
<protein>
    <recommendedName>
        <fullName evidence="15">Phospholipid/glycerol acyltransferase domain-containing protein</fullName>
    </recommendedName>
</protein>
<evidence type="ECO:0000256" key="9">
    <source>
        <dbReference type="ARBA" id="ARBA00023136"/>
    </source>
</evidence>
<keyword evidence="14" id="KW-0732">Signal</keyword>
<dbReference type="AlphaFoldDB" id="A0A0G4FKK9"/>
<evidence type="ECO:0000256" key="5">
    <source>
        <dbReference type="ARBA" id="ARBA00022679"/>
    </source>
</evidence>
<dbReference type="PANTHER" id="PTHR23063:SF52">
    <property type="entry name" value="LYSOPHOSPHATIDYLCHOLINE ACYLTRANSFERASE"/>
    <property type="match status" value="1"/>
</dbReference>
<comment type="similarity">
    <text evidence="3">Belongs to the 1-acyl-sn-glycerol-3-phosphate acyltransferase family.</text>
</comment>